<protein>
    <submittedName>
        <fullName evidence="1">Uncharacterized protein</fullName>
    </submittedName>
</protein>
<reference evidence="1" key="1">
    <citation type="submission" date="2016-02" db="EMBL/GenBank/DDBJ databases">
        <title>WGS assembly of Manihot esculenta.</title>
        <authorList>
            <person name="Bredeson J.V."/>
            <person name="Prochnik S.E."/>
            <person name="Lyons J.B."/>
            <person name="Schmutz J."/>
            <person name="Grimwood J."/>
            <person name="Vrebalov J."/>
            <person name="Bart R.S."/>
            <person name="Amuge T."/>
            <person name="Ferguson M.E."/>
            <person name="Green R."/>
            <person name="Putnam N."/>
            <person name="Stites J."/>
            <person name="Rounsley S."/>
            <person name="Rokhsar D.S."/>
        </authorList>
    </citation>
    <scope>NUCLEOTIDE SEQUENCE [LARGE SCALE GENOMIC DNA]</scope>
    <source>
        <tissue evidence="1">Leaf</tissue>
    </source>
</reference>
<proteinExistence type="predicted"/>
<sequence length="119" mass="13903">MAETSEQSDEERVISEIVTLQISDNPGMQLENIKESYGQSNVREPRDFSQFNKREFVKRDKGNRFCTHYQNIGHTKKTCFKLHGYPEWFSEYKKTKEKANVAVNDLPLNLNMDSQIPKA</sequence>
<accession>A0A2C9VWK9</accession>
<dbReference type="PANTHER" id="PTHR34222">
    <property type="entry name" value="GAG_PRE-INTEGRS DOMAIN-CONTAINING PROTEIN"/>
    <property type="match status" value="1"/>
</dbReference>
<dbReference type="EMBL" id="CM004391">
    <property type="protein sequence ID" value="OAY50098.1"/>
    <property type="molecule type" value="Genomic_DNA"/>
</dbReference>
<organism evidence="1">
    <name type="scientific">Manihot esculenta</name>
    <name type="common">Cassava</name>
    <name type="synonym">Jatropha manihot</name>
    <dbReference type="NCBI Taxonomy" id="3983"/>
    <lineage>
        <taxon>Eukaryota</taxon>
        <taxon>Viridiplantae</taxon>
        <taxon>Streptophyta</taxon>
        <taxon>Embryophyta</taxon>
        <taxon>Tracheophyta</taxon>
        <taxon>Spermatophyta</taxon>
        <taxon>Magnoliopsida</taxon>
        <taxon>eudicotyledons</taxon>
        <taxon>Gunneridae</taxon>
        <taxon>Pentapetalae</taxon>
        <taxon>rosids</taxon>
        <taxon>fabids</taxon>
        <taxon>Malpighiales</taxon>
        <taxon>Euphorbiaceae</taxon>
        <taxon>Crotonoideae</taxon>
        <taxon>Manihoteae</taxon>
        <taxon>Manihot</taxon>
    </lineage>
</organism>
<dbReference type="AlphaFoldDB" id="A0A2C9VWK9"/>
<evidence type="ECO:0000313" key="1">
    <source>
        <dbReference type="EMBL" id="OAY50098.1"/>
    </source>
</evidence>
<gene>
    <name evidence="1" type="ORF">MANES_05G108000</name>
</gene>
<dbReference type="PANTHER" id="PTHR34222:SF99">
    <property type="entry name" value="PROTEIN, PUTATIVE-RELATED"/>
    <property type="match status" value="1"/>
</dbReference>
<name>A0A2C9VWK9_MANES</name>